<keyword evidence="1" id="KW-0648">Protein biosynthesis</keyword>
<evidence type="ECO:0000313" key="1">
    <source>
        <dbReference type="EMBL" id="KAJ2773680.1"/>
    </source>
</evidence>
<accession>A0ACC1K592</accession>
<feature type="non-terminal residue" evidence="1">
    <location>
        <position position="116"/>
    </location>
</feature>
<protein>
    <submittedName>
        <fullName evidence="1">Eukaryotic translation initiation factor 3 subunit A</fullName>
    </submittedName>
</protein>
<keyword evidence="1" id="KW-0396">Initiation factor</keyword>
<keyword evidence="2" id="KW-1185">Reference proteome</keyword>
<name>A0ACC1K592_9FUNG</name>
<gene>
    <name evidence="1" type="primary">TIF32_1</name>
    <name evidence="1" type="ORF">IWQ57_001187</name>
</gene>
<comment type="caution">
    <text evidence="1">The sequence shown here is derived from an EMBL/GenBank/DDBJ whole genome shotgun (WGS) entry which is preliminary data.</text>
</comment>
<dbReference type="Proteomes" id="UP001140234">
    <property type="component" value="Unassembled WGS sequence"/>
</dbReference>
<reference evidence="1" key="1">
    <citation type="submission" date="2022-07" db="EMBL/GenBank/DDBJ databases">
        <title>Phylogenomic reconstructions and comparative analyses of Kickxellomycotina fungi.</title>
        <authorList>
            <person name="Reynolds N.K."/>
            <person name="Stajich J.E."/>
            <person name="Barry K."/>
            <person name="Grigoriev I.V."/>
            <person name="Crous P."/>
            <person name="Smith M.E."/>
        </authorList>
    </citation>
    <scope>NUCLEOTIDE SEQUENCE</scope>
    <source>
        <strain evidence="1">CBS 109366</strain>
    </source>
</reference>
<organism evidence="1 2">
    <name type="scientific">Coemansia nantahalensis</name>
    <dbReference type="NCBI Taxonomy" id="2789366"/>
    <lineage>
        <taxon>Eukaryota</taxon>
        <taxon>Fungi</taxon>
        <taxon>Fungi incertae sedis</taxon>
        <taxon>Zoopagomycota</taxon>
        <taxon>Kickxellomycotina</taxon>
        <taxon>Kickxellomycetes</taxon>
        <taxon>Kickxellales</taxon>
        <taxon>Kickxellaceae</taxon>
        <taxon>Coemansia</taxon>
    </lineage>
</organism>
<proteinExistence type="predicted"/>
<dbReference type="EMBL" id="JANBUJ010000192">
    <property type="protein sequence ID" value="KAJ2773680.1"/>
    <property type="molecule type" value="Genomic_DNA"/>
</dbReference>
<sequence length="116" mass="13067">MAPYQSNQLRPETVLKRAEELAKVGQSVTALETLYNALTGRNLRSANAGNTEPFMRKFVELCIEHRRGKQLKEGLMQYRNIVQHTNPESLGAVVELMLERITARVVDAQKNAEQAS</sequence>
<evidence type="ECO:0000313" key="2">
    <source>
        <dbReference type="Proteomes" id="UP001140234"/>
    </source>
</evidence>